<dbReference type="Gene3D" id="3.50.50.60">
    <property type="entry name" value="FAD/NAD(P)-binding domain"/>
    <property type="match status" value="1"/>
</dbReference>
<proteinExistence type="predicted"/>
<evidence type="ECO:0000256" key="4">
    <source>
        <dbReference type="ARBA" id="ARBA00023033"/>
    </source>
</evidence>
<organism evidence="7 8">
    <name type="scientific">Bombardia bombarda</name>
    <dbReference type="NCBI Taxonomy" id="252184"/>
    <lineage>
        <taxon>Eukaryota</taxon>
        <taxon>Fungi</taxon>
        <taxon>Dikarya</taxon>
        <taxon>Ascomycota</taxon>
        <taxon>Pezizomycotina</taxon>
        <taxon>Sordariomycetes</taxon>
        <taxon>Sordariomycetidae</taxon>
        <taxon>Sordariales</taxon>
        <taxon>Lasiosphaeriaceae</taxon>
        <taxon>Bombardia</taxon>
    </lineage>
</organism>
<dbReference type="Proteomes" id="UP001174934">
    <property type="component" value="Unassembled WGS sequence"/>
</dbReference>
<evidence type="ECO:0000313" key="7">
    <source>
        <dbReference type="EMBL" id="KAK0634479.1"/>
    </source>
</evidence>
<sequence>MTTPKIAIIGAGPAGCMLARLLHLASIPTTIFESEASPNYRSQGGTLDLHSVSGLAAIKAADLLPAFLPLARYDGNTKITDQNLRTFLHLPNSNSAEDRPEIDRADLRRILIESLPAGTIQWGHHLQSISIHDDVAAGKTTTTLTFSSGVVHTGYALVVGADGAWSKTRALLSPDHHVPIFTHIGYHELRIPSAPQSAPAVHAAVAGGNLFASATGRWITLQAMGDGSINLYTTFAPVDAEDWQARCGYDTADLEETKAALLDGETGLFGSGWHPVLQEAVRAAEGRTVARSLYMLPVGFRWEHRRGVTLVGDAAHLMTPFAGEGVNVGLEDAMKLAGRIVAAVRGGKGVSSGGVEDGEDALDRAVVEYEREMWPRAERVARLTEGQMKDWMFTDGAPASVIASSTARVVKFHVPGVLHPLVTAVVWLYFFFKGWSRR</sequence>
<gene>
    <name evidence="7" type="ORF">B0T17DRAFT_481961</name>
</gene>
<keyword evidence="5" id="KW-0472">Membrane</keyword>
<evidence type="ECO:0000259" key="6">
    <source>
        <dbReference type="Pfam" id="PF01494"/>
    </source>
</evidence>
<dbReference type="GO" id="GO:0071949">
    <property type="term" value="F:FAD binding"/>
    <property type="evidence" value="ECO:0007669"/>
    <property type="project" value="InterPro"/>
</dbReference>
<keyword evidence="4" id="KW-0503">Monooxygenase</keyword>
<keyword evidence="1" id="KW-0285">Flavoprotein</keyword>
<keyword evidence="5" id="KW-1133">Transmembrane helix</keyword>
<feature type="domain" description="FAD-binding" evidence="6">
    <location>
        <begin position="307"/>
        <end position="347"/>
    </location>
</feature>
<keyword evidence="8" id="KW-1185">Reference proteome</keyword>
<feature type="domain" description="FAD-binding" evidence="6">
    <location>
        <begin position="6"/>
        <end position="173"/>
    </location>
</feature>
<dbReference type="GO" id="GO:0004497">
    <property type="term" value="F:monooxygenase activity"/>
    <property type="evidence" value="ECO:0007669"/>
    <property type="project" value="UniProtKB-KW"/>
</dbReference>
<evidence type="ECO:0000256" key="5">
    <source>
        <dbReference type="SAM" id="Phobius"/>
    </source>
</evidence>
<name>A0AA39XIE2_9PEZI</name>
<evidence type="ECO:0000256" key="3">
    <source>
        <dbReference type="ARBA" id="ARBA00023002"/>
    </source>
</evidence>
<comment type="caution">
    <text evidence="7">The sequence shown here is derived from an EMBL/GenBank/DDBJ whole genome shotgun (WGS) entry which is preliminary data.</text>
</comment>
<keyword evidence="3" id="KW-0560">Oxidoreductase</keyword>
<dbReference type="PANTHER" id="PTHR46972:SF1">
    <property type="entry name" value="FAD DEPENDENT OXIDOREDUCTASE DOMAIN-CONTAINING PROTEIN"/>
    <property type="match status" value="1"/>
</dbReference>
<keyword evidence="5" id="KW-0812">Transmembrane</keyword>
<dbReference type="EMBL" id="JAULSR010000001">
    <property type="protein sequence ID" value="KAK0634479.1"/>
    <property type="molecule type" value="Genomic_DNA"/>
</dbReference>
<dbReference type="PRINTS" id="PR00420">
    <property type="entry name" value="RNGMNOXGNASE"/>
</dbReference>
<dbReference type="InterPro" id="IPR002938">
    <property type="entry name" value="FAD-bd"/>
</dbReference>
<keyword evidence="2" id="KW-0274">FAD</keyword>
<dbReference type="SUPFAM" id="SSF51905">
    <property type="entry name" value="FAD/NAD(P)-binding domain"/>
    <property type="match status" value="1"/>
</dbReference>
<evidence type="ECO:0000256" key="1">
    <source>
        <dbReference type="ARBA" id="ARBA00022630"/>
    </source>
</evidence>
<protein>
    <submittedName>
        <fullName evidence="7">Tetracycline resistance protein from transposon</fullName>
    </submittedName>
</protein>
<evidence type="ECO:0000256" key="2">
    <source>
        <dbReference type="ARBA" id="ARBA00022827"/>
    </source>
</evidence>
<feature type="transmembrane region" description="Helical" evidence="5">
    <location>
        <begin position="412"/>
        <end position="432"/>
    </location>
</feature>
<evidence type="ECO:0000313" key="8">
    <source>
        <dbReference type="Proteomes" id="UP001174934"/>
    </source>
</evidence>
<dbReference type="AlphaFoldDB" id="A0AA39XIE2"/>
<dbReference type="Pfam" id="PF01494">
    <property type="entry name" value="FAD_binding_3"/>
    <property type="match status" value="2"/>
</dbReference>
<dbReference type="InterPro" id="IPR036188">
    <property type="entry name" value="FAD/NAD-bd_sf"/>
</dbReference>
<accession>A0AA39XIE2</accession>
<reference evidence="7" key="1">
    <citation type="submission" date="2023-06" db="EMBL/GenBank/DDBJ databases">
        <title>Genome-scale phylogeny and comparative genomics of the fungal order Sordariales.</title>
        <authorList>
            <consortium name="Lawrence Berkeley National Laboratory"/>
            <person name="Hensen N."/>
            <person name="Bonometti L."/>
            <person name="Westerberg I."/>
            <person name="Brannstrom I.O."/>
            <person name="Guillou S."/>
            <person name="Cros-Aarteil S."/>
            <person name="Calhoun S."/>
            <person name="Haridas S."/>
            <person name="Kuo A."/>
            <person name="Mondo S."/>
            <person name="Pangilinan J."/>
            <person name="Riley R."/>
            <person name="LaButti K."/>
            <person name="Andreopoulos B."/>
            <person name="Lipzen A."/>
            <person name="Chen C."/>
            <person name="Yanf M."/>
            <person name="Daum C."/>
            <person name="Ng V."/>
            <person name="Clum A."/>
            <person name="Steindorff A."/>
            <person name="Ohm R."/>
            <person name="Martin F."/>
            <person name="Silar P."/>
            <person name="Natvig D."/>
            <person name="Lalanne C."/>
            <person name="Gautier V."/>
            <person name="Ament-velasquez S.L."/>
            <person name="Kruys A."/>
            <person name="Hutchinson M.I."/>
            <person name="Powell A.J."/>
            <person name="Barry K."/>
            <person name="Miller A.N."/>
            <person name="Grigoriev I.V."/>
            <person name="Debuchy R."/>
            <person name="Gladieux P."/>
            <person name="Thoren M.H."/>
            <person name="Johannesson H."/>
        </authorList>
    </citation>
    <scope>NUCLEOTIDE SEQUENCE</scope>
    <source>
        <strain evidence="7">SMH3391-2</strain>
    </source>
</reference>
<dbReference type="PANTHER" id="PTHR46972">
    <property type="entry name" value="MONOOXYGENASE ASQM-RELATED"/>
    <property type="match status" value="1"/>
</dbReference>